<feature type="non-terminal residue" evidence="1">
    <location>
        <position position="1"/>
    </location>
</feature>
<dbReference type="Gene3D" id="3.80.10.10">
    <property type="entry name" value="Ribonuclease Inhibitor"/>
    <property type="match status" value="1"/>
</dbReference>
<name>A0A2R5FE71_9STRA</name>
<evidence type="ECO:0000313" key="1">
    <source>
        <dbReference type="EMBL" id="GBG16245.1"/>
    </source>
</evidence>
<proteinExistence type="predicted"/>
<sequence length="28" mass="3097">LWNNNIGDEGVKALGEALKQNKTLQTLE</sequence>
<dbReference type="InterPro" id="IPR032675">
    <property type="entry name" value="LRR_dom_sf"/>
</dbReference>
<reference evidence="1 2" key="1">
    <citation type="submission" date="2017-12" db="EMBL/GenBank/DDBJ databases">
        <title>Sequencing, de novo assembly and annotation of complete genome of a new Thraustochytrid species, strain FCC1311.</title>
        <authorList>
            <person name="Sedici K."/>
            <person name="Godart F."/>
            <person name="Aiese Cigliano R."/>
            <person name="Sanseverino W."/>
            <person name="Barakat M."/>
            <person name="Ortet P."/>
            <person name="Marechal E."/>
            <person name="Cagnac O."/>
            <person name="Amato A."/>
        </authorList>
    </citation>
    <scope>NUCLEOTIDE SEQUENCE [LARGE SCALE GENOMIC DNA]</scope>
</reference>
<evidence type="ECO:0000313" key="2">
    <source>
        <dbReference type="Proteomes" id="UP000241890"/>
    </source>
</evidence>
<keyword evidence="2" id="KW-1185">Reference proteome</keyword>
<dbReference type="AlphaFoldDB" id="A0A2R5FE71"/>
<comment type="caution">
    <text evidence="1">The sequence shown here is derived from an EMBL/GenBank/DDBJ whole genome shotgun (WGS) entry which is preliminary data.</text>
</comment>
<dbReference type="InParanoid" id="A0A2R5FE71"/>
<protein>
    <submittedName>
        <fullName evidence="1">Nucleotide-binding oligomerization domain-containing protein 1</fullName>
    </submittedName>
</protein>
<organism evidence="1 2">
    <name type="scientific">Hondaea fermentalgiana</name>
    <dbReference type="NCBI Taxonomy" id="2315210"/>
    <lineage>
        <taxon>Eukaryota</taxon>
        <taxon>Sar</taxon>
        <taxon>Stramenopiles</taxon>
        <taxon>Bigyra</taxon>
        <taxon>Labyrinthulomycetes</taxon>
        <taxon>Thraustochytrida</taxon>
        <taxon>Thraustochytriidae</taxon>
        <taxon>Hondaea</taxon>
    </lineage>
</organism>
<dbReference type="EMBL" id="BEYU01001578">
    <property type="protein sequence ID" value="GBG16245.1"/>
    <property type="molecule type" value="Genomic_DNA"/>
</dbReference>
<accession>A0A2R5FE71</accession>
<gene>
    <name evidence="1" type="ORF">FCC1311_117202</name>
</gene>
<dbReference type="SUPFAM" id="SSF52047">
    <property type="entry name" value="RNI-like"/>
    <property type="match status" value="1"/>
</dbReference>
<dbReference type="Proteomes" id="UP000241890">
    <property type="component" value="Unassembled WGS sequence"/>
</dbReference>